<sequence length="508" mass="56786">MSLSFAQISFSNGGVLSGKSSINSLHIRDSEGTLVQPRNRRNIIQNAQRPPSKLSNSAQFEEEPEKLKVQKEIPDAIIKVSLETLSLVLLVIISYVVIQISRIWQTKDQNTVLVFYLSLIPFTSLIVISREVHIITLLLWCSSILAIFLQSGIPNLSFHISVYSALGIFLYGGAVVFMKQFFRIKCPFLICGQPLKPPIDDRVEIILACAVVVLQLYTANADLRRQIHQERQSDILDQESNKTVLQILGEIRDSDAADAYMVKELDRLMKILISDQLHARYIQKSADADGSEWLKSMMQAPKHEVASATASLESGFDSSLMSHGIPGTQGPTMLHDIDNPNFDVAVIESISNGRVLFYIGYYLFLKHNLLKIPESNQLTPEEHFASLVAAIIRDFMHPGVNNTFLINTYVPLATRYNDLVVLENFHCSTVFELMSANTEKDILKVLATDIAAHFDWIGKFKNKVSATSSGGGARINFEVKLDRRLVTNMAIKCADVNNPSKPLAQCKY</sequence>
<accession>A0A507EM36</accession>
<feature type="transmembrane region" description="Helical" evidence="4">
    <location>
        <begin position="76"/>
        <end position="98"/>
    </location>
</feature>
<evidence type="ECO:0000313" key="6">
    <source>
        <dbReference type="EMBL" id="TPX64365.1"/>
    </source>
</evidence>
<organism evidence="6 7">
    <name type="scientific">Chytriomyces confervae</name>
    <dbReference type="NCBI Taxonomy" id="246404"/>
    <lineage>
        <taxon>Eukaryota</taxon>
        <taxon>Fungi</taxon>
        <taxon>Fungi incertae sedis</taxon>
        <taxon>Chytridiomycota</taxon>
        <taxon>Chytridiomycota incertae sedis</taxon>
        <taxon>Chytridiomycetes</taxon>
        <taxon>Chytridiales</taxon>
        <taxon>Chytriomycetaceae</taxon>
        <taxon>Chytriomyces</taxon>
    </lineage>
</organism>
<keyword evidence="4" id="KW-0812">Transmembrane</keyword>
<dbReference type="InterPro" id="IPR023088">
    <property type="entry name" value="PDEase"/>
</dbReference>
<dbReference type="EMBL" id="QEAP01000548">
    <property type="protein sequence ID" value="TPX64365.1"/>
    <property type="molecule type" value="Genomic_DNA"/>
</dbReference>
<dbReference type="GO" id="GO:0004114">
    <property type="term" value="F:3',5'-cyclic-nucleotide phosphodiesterase activity"/>
    <property type="evidence" value="ECO:0007669"/>
    <property type="project" value="InterPro"/>
</dbReference>
<gene>
    <name evidence="6" type="ORF">CcCBS67573_g08426</name>
</gene>
<dbReference type="AlphaFoldDB" id="A0A507EM36"/>
<protein>
    <recommendedName>
        <fullName evidence="5">PDEase domain-containing protein</fullName>
    </recommendedName>
</protein>
<feature type="binding site" evidence="3">
    <location>
        <position position="495"/>
    </location>
    <ligand>
        <name>Zn(2+)</name>
        <dbReference type="ChEBI" id="CHEBI:29105"/>
        <label>1</label>
    </ligand>
</feature>
<evidence type="ECO:0000259" key="5">
    <source>
        <dbReference type="PROSITE" id="PS51845"/>
    </source>
</evidence>
<dbReference type="PANTHER" id="PTHR11347">
    <property type="entry name" value="CYCLIC NUCLEOTIDE PHOSPHODIESTERASE"/>
    <property type="match status" value="1"/>
</dbReference>
<feature type="transmembrane region" description="Helical" evidence="4">
    <location>
        <begin position="135"/>
        <end position="154"/>
    </location>
</feature>
<feature type="transmembrane region" description="Helical" evidence="4">
    <location>
        <begin position="110"/>
        <end position="128"/>
    </location>
</feature>
<name>A0A507EM36_9FUNG</name>
<evidence type="ECO:0000313" key="7">
    <source>
        <dbReference type="Proteomes" id="UP000320333"/>
    </source>
</evidence>
<proteinExistence type="predicted"/>
<dbReference type="Gene3D" id="1.10.1300.10">
    <property type="entry name" value="3'5'-cyclic nucleotide phosphodiesterase, catalytic domain"/>
    <property type="match status" value="1"/>
</dbReference>
<feature type="domain" description="PDEase" evidence="5">
    <location>
        <begin position="362"/>
        <end position="508"/>
    </location>
</feature>
<feature type="binding site" evidence="3">
    <location>
        <position position="394"/>
    </location>
    <ligand>
        <name>Zn(2+)</name>
        <dbReference type="ChEBI" id="CHEBI:29105"/>
        <label>1</label>
    </ligand>
</feature>
<feature type="binding site" evidence="3">
    <location>
        <position position="394"/>
    </location>
    <ligand>
        <name>Zn(2+)</name>
        <dbReference type="ChEBI" id="CHEBI:29105"/>
        <label>2</label>
    </ligand>
</feature>
<dbReference type="Pfam" id="PF00233">
    <property type="entry name" value="PDEase_I"/>
    <property type="match status" value="1"/>
</dbReference>
<evidence type="ECO:0000256" key="3">
    <source>
        <dbReference type="PIRSR" id="PIRSR623088-3"/>
    </source>
</evidence>
<dbReference type="PRINTS" id="PR00387">
    <property type="entry name" value="PDIESTERASE1"/>
</dbReference>
<dbReference type="GO" id="GO:0007165">
    <property type="term" value="P:signal transduction"/>
    <property type="evidence" value="ECO:0007669"/>
    <property type="project" value="InterPro"/>
</dbReference>
<keyword evidence="4" id="KW-0472">Membrane</keyword>
<keyword evidence="7" id="KW-1185">Reference proteome</keyword>
<reference evidence="6 7" key="1">
    <citation type="journal article" date="2019" name="Sci. Rep.">
        <title>Comparative genomics of chytrid fungi reveal insights into the obligate biotrophic and pathogenic lifestyle of Synchytrium endobioticum.</title>
        <authorList>
            <person name="van de Vossenberg B.T.L.H."/>
            <person name="Warris S."/>
            <person name="Nguyen H.D.T."/>
            <person name="van Gent-Pelzer M.P.E."/>
            <person name="Joly D.L."/>
            <person name="van de Geest H.C."/>
            <person name="Bonants P.J.M."/>
            <person name="Smith D.S."/>
            <person name="Levesque C.A."/>
            <person name="van der Lee T.A.J."/>
        </authorList>
    </citation>
    <scope>NUCLEOTIDE SEQUENCE [LARGE SCALE GENOMIC DNA]</scope>
    <source>
        <strain evidence="6 7">CBS 675.73</strain>
    </source>
</reference>
<dbReference type="PROSITE" id="PS51845">
    <property type="entry name" value="PDEASE_I_2"/>
    <property type="match status" value="1"/>
</dbReference>
<comment type="caution">
    <text evidence="6">The sequence shown here is derived from an EMBL/GenBank/DDBJ whole genome shotgun (WGS) entry which is preliminary data.</text>
</comment>
<dbReference type="InterPro" id="IPR002073">
    <property type="entry name" value="PDEase_catalytic_dom"/>
</dbReference>
<dbReference type="OrthoDB" id="546632at2759"/>
<keyword evidence="1 3" id="KW-0479">Metal-binding</keyword>
<dbReference type="STRING" id="246404.A0A507EM36"/>
<evidence type="ECO:0000256" key="1">
    <source>
        <dbReference type="ARBA" id="ARBA00022723"/>
    </source>
</evidence>
<evidence type="ECO:0000256" key="4">
    <source>
        <dbReference type="SAM" id="Phobius"/>
    </source>
</evidence>
<keyword evidence="4" id="KW-1133">Transmembrane helix</keyword>
<feature type="transmembrane region" description="Helical" evidence="4">
    <location>
        <begin position="160"/>
        <end position="178"/>
    </location>
</feature>
<dbReference type="Proteomes" id="UP000320333">
    <property type="component" value="Unassembled WGS sequence"/>
</dbReference>
<dbReference type="GO" id="GO:0046872">
    <property type="term" value="F:metal ion binding"/>
    <property type="evidence" value="ECO:0007669"/>
    <property type="project" value="UniProtKB-KW"/>
</dbReference>
<evidence type="ECO:0000256" key="2">
    <source>
        <dbReference type="ARBA" id="ARBA00022801"/>
    </source>
</evidence>
<dbReference type="InterPro" id="IPR036971">
    <property type="entry name" value="PDEase_catalytic_dom_sf"/>
</dbReference>
<dbReference type="SUPFAM" id="SSF109604">
    <property type="entry name" value="HD-domain/PDEase-like"/>
    <property type="match status" value="1"/>
</dbReference>
<keyword evidence="2" id="KW-0378">Hydrolase</keyword>